<evidence type="ECO:0000313" key="1">
    <source>
        <dbReference type="EMBL" id="CAF4426693.1"/>
    </source>
</evidence>
<reference evidence="1" key="1">
    <citation type="submission" date="2021-02" db="EMBL/GenBank/DDBJ databases">
        <authorList>
            <person name="Nowell W R."/>
        </authorList>
    </citation>
    <scope>NUCLEOTIDE SEQUENCE</scope>
</reference>
<evidence type="ECO:0000313" key="2">
    <source>
        <dbReference type="Proteomes" id="UP000663866"/>
    </source>
</evidence>
<keyword evidence="2" id="KW-1185">Reference proteome</keyword>
<proteinExistence type="predicted"/>
<protein>
    <submittedName>
        <fullName evidence="1">Uncharacterized protein</fullName>
    </submittedName>
</protein>
<comment type="caution">
    <text evidence="1">The sequence shown here is derived from an EMBL/GenBank/DDBJ whole genome shotgun (WGS) entry which is preliminary data.</text>
</comment>
<dbReference type="Proteomes" id="UP000663866">
    <property type="component" value="Unassembled WGS sequence"/>
</dbReference>
<accession>A0A820QUD2</accession>
<gene>
    <name evidence="1" type="ORF">OVN521_LOCUS36437</name>
</gene>
<sequence length="64" mass="6978">TTSWRCIWAAEAAKAANRGSPQHEHRFADIKLVPEHSSHFHVSSFFSVLGSFLIGEAAGVSLRA</sequence>
<dbReference type="EMBL" id="CAJOBG010043317">
    <property type="protein sequence ID" value="CAF4426693.1"/>
    <property type="molecule type" value="Genomic_DNA"/>
</dbReference>
<organism evidence="1 2">
    <name type="scientific">Rotaria magnacalcarata</name>
    <dbReference type="NCBI Taxonomy" id="392030"/>
    <lineage>
        <taxon>Eukaryota</taxon>
        <taxon>Metazoa</taxon>
        <taxon>Spiralia</taxon>
        <taxon>Gnathifera</taxon>
        <taxon>Rotifera</taxon>
        <taxon>Eurotatoria</taxon>
        <taxon>Bdelloidea</taxon>
        <taxon>Philodinida</taxon>
        <taxon>Philodinidae</taxon>
        <taxon>Rotaria</taxon>
    </lineage>
</organism>
<feature type="non-terminal residue" evidence="1">
    <location>
        <position position="1"/>
    </location>
</feature>
<dbReference type="AlphaFoldDB" id="A0A820QUD2"/>
<name>A0A820QUD2_9BILA</name>